<feature type="transmembrane region" description="Helical" evidence="1">
    <location>
        <begin position="71"/>
        <end position="97"/>
    </location>
</feature>
<protein>
    <submittedName>
        <fullName evidence="2">Uncharacterized protein</fullName>
    </submittedName>
</protein>
<evidence type="ECO:0000313" key="3">
    <source>
        <dbReference type="Proteomes" id="UP001054945"/>
    </source>
</evidence>
<reference evidence="2 3" key="1">
    <citation type="submission" date="2021-06" db="EMBL/GenBank/DDBJ databases">
        <title>Caerostris extrusa draft genome.</title>
        <authorList>
            <person name="Kono N."/>
            <person name="Arakawa K."/>
        </authorList>
    </citation>
    <scope>NUCLEOTIDE SEQUENCE [LARGE SCALE GENOMIC DNA]</scope>
</reference>
<name>A0AAV4Q2H2_CAEEX</name>
<keyword evidence="1" id="KW-1133">Transmembrane helix</keyword>
<evidence type="ECO:0000256" key="1">
    <source>
        <dbReference type="SAM" id="Phobius"/>
    </source>
</evidence>
<keyword evidence="3" id="KW-1185">Reference proteome</keyword>
<dbReference type="Proteomes" id="UP001054945">
    <property type="component" value="Unassembled WGS sequence"/>
</dbReference>
<organism evidence="2 3">
    <name type="scientific">Caerostris extrusa</name>
    <name type="common">Bark spider</name>
    <name type="synonym">Caerostris bankana</name>
    <dbReference type="NCBI Taxonomy" id="172846"/>
    <lineage>
        <taxon>Eukaryota</taxon>
        <taxon>Metazoa</taxon>
        <taxon>Ecdysozoa</taxon>
        <taxon>Arthropoda</taxon>
        <taxon>Chelicerata</taxon>
        <taxon>Arachnida</taxon>
        <taxon>Araneae</taxon>
        <taxon>Araneomorphae</taxon>
        <taxon>Entelegynae</taxon>
        <taxon>Araneoidea</taxon>
        <taxon>Araneidae</taxon>
        <taxon>Caerostris</taxon>
    </lineage>
</organism>
<sequence length="150" mass="16774">MLSSSIRVTSATIVCYCCHHLTLLRATFSAVNVSNYCHRLLLLPSSSIRVTSTTIVSHCYRHLTLLRATSFVAVLFYFVGLSLLPSSSTATVIFYCYHRLPLLLSPAAIVRLPLLSSSSSATHDDFERNIFLPSLIDHLQFDKELLKIIQ</sequence>
<gene>
    <name evidence="2" type="ORF">CEXT_301461</name>
</gene>
<comment type="caution">
    <text evidence="2">The sequence shown here is derived from an EMBL/GenBank/DDBJ whole genome shotgun (WGS) entry which is preliminary data.</text>
</comment>
<dbReference type="EMBL" id="BPLR01005458">
    <property type="protein sequence ID" value="GIY02577.1"/>
    <property type="molecule type" value="Genomic_DNA"/>
</dbReference>
<evidence type="ECO:0000313" key="2">
    <source>
        <dbReference type="EMBL" id="GIY02577.1"/>
    </source>
</evidence>
<dbReference type="AlphaFoldDB" id="A0AAV4Q2H2"/>
<keyword evidence="1" id="KW-0812">Transmembrane</keyword>
<proteinExistence type="predicted"/>
<keyword evidence="1" id="KW-0472">Membrane</keyword>
<accession>A0AAV4Q2H2</accession>